<keyword evidence="5" id="KW-0574">Periplasm</keyword>
<comment type="subcellular location">
    <subcellularLocation>
        <location evidence="1">Periplasm</location>
    </subcellularLocation>
</comment>
<gene>
    <name evidence="7" type="ORF">COO59_14180</name>
</gene>
<evidence type="ECO:0000313" key="8">
    <source>
        <dbReference type="Proteomes" id="UP000236345"/>
    </source>
</evidence>
<evidence type="ECO:0000256" key="2">
    <source>
        <dbReference type="ARBA" id="ARBA00008520"/>
    </source>
</evidence>
<name>A0A2K1Q7R1_9GAMM</name>
<evidence type="ECO:0000256" key="5">
    <source>
        <dbReference type="ARBA" id="ARBA00022764"/>
    </source>
</evidence>
<proteinExistence type="inferred from homology"/>
<dbReference type="AlphaFoldDB" id="A0A2K1Q7R1"/>
<feature type="chain" id="PRO_5014413527" evidence="6">
    <location>
        <begin position="22"/>
        <end position="337"/>
    </location>
</feature>
<dbReference type="InterPro" id="IPR017637">
    <property type="entry name" value="AminoethylPonate_ABC-bd"/>
</dbReference>
<comment type="similarity">
    <text evidence="2">Belongs to the bacterial solute-binding protein 1 family.</text>
</comment>
<dbReference type="GO" id="GO:0030975">
    <property type="term" value="F:thiamine binding"/>
    <property type="evidence" value="ECO:0007669"/>
    <property type="project" value="TreeGrafter"/>
</dbReference>
<sequence>MKLSRLALLSAVVLASSPVWASSVVTVYSADGLHSGDNSWYKAEFDAFTKATGIKVQYVEGGSGAIVERLAKERSNPQADVLVTVPPFIQRAASDNLLAEFRPDAAAQIPGVTERYSPLVNNYISFIYNAKLLKTAPARWSDLLDSRYKNKLQYSTPGQAGDGTAVMLQTFHSFGSKEAGFDYLGKLQANNVGPSASTGKLTALVNKGELFVANGDLQMNLAQMAQNPNVKVFWPADEKGERSALALPYVIGLVQNAPQNENGKKLINFLLDKAAQTQVSSLAWGMPVRNDVTPSDSHYQQAKSAMEGVNVWQPEWNEVAKTLSADIARWHQVTDSE</sequence>
<dbReference type="RefSeq" id="WP_103060441.1">
    <property type="nucleotide sequence ID" value="NZ_BSOF01000007.1"/>
</dbReference>
<dbReference type="PANTHER" id="PTHR30006:SF3">
    <property type="entry name" value="THIAMINE-BINDING PERIPLASMIC PROTEIN"/>
    <property type="match status" value="1"/>
</dbReference>
<dbReference type="PANTHER" id="PTHR30006">
    <property type="entry name" value="THIAMINE-BINDING PERIPLASMIC PROTEIN-RELATED"/>
    <property type="match status" value="1"/>
</dbReference>
<dbReference type="GO" id="GO:0030976">
    <property type="term" value="F:thiamine pyrophosphate binding"/>
    <property type="evidence" value="ECO:0007669"/>
    <property type="project" value="TreeGrafter"/>
</dbReference>
<evidence type="ECO:0000256" key="6">
    <source>
        <dbReference type="SAM" id="SignalP"/>
    </source>
</evidence>
<dbReference type="InterPro" id="IPR006059">
    <property type="entry name" value="SBP"/>
</dbReference>
<protein>
    <submittedName>
        <fullName evidence="7">2-aminoethylphosphonate ABC transporter substrate-binding protein</fullName>
    </submittedName>
</protein>
<dbReference type="GO" id="GO:0030288">
    <property type="term" value="C:outer membrane-bounded periplasmic space"/>
    <property type="evidence" value="ECO:0007669"/>
    <property type="project" value="TreeGrafter"/>
</dbReference>
<dbReference type="GO" id="GO:0015888">
    <property type="term" value="P:thiamine transport"/>
    <property type="evidence" value="ECO:0007669"/>
    <property type="project" value="TreeGrafter"/>
</dbReference>
<accession>A0A2K1Q7R1</accession>
<evidence type="ECO:0000256" key="1">
    <source>
        <dbReference type="ARBA" id="ARBA00004418"/>
    </source>
</evidence>
<keyword evidence="8" id="KW-1185">Reference proteome</keyword>
<dbReference type="Pfam" id="PF01547">
    <property type="entry name" value="SBP_bac_1"/>
    <property type="match status" value="1"/>
</dbReference>
<dbReference type="SUPFAM" id="SSF53850">
    <property type="entry name" value="Periplasmic binding protein-like II"/>
    <property type="match status" value="1"/>
</dbReference>
<reference evidence="8" key="1">
    <citation type="submission" date="2017-09" db="EMBL/GenBank/DDBJ databases">
        <authorList>
            <person name="Palmer M."/>
            <person name="Steenkamp E.T."/>
            <person name="Coetzee M.P."/>
            <person name="Avontuur J.R."/>
            <person name="Van Zyl E."/>
            <person name="Chan W.-Y."/>
            <person name="Blom J."/>
            <person name="Venter S.N."/>
        </authorList>
    </citation>
    <scope>NUCLEOTIDE SEQUENCE [LARGE SCALE GENOMIC DNA]</scope>
    <source>
        <strain evidence="8">QC88-366</strain>
    </source>
</reference>
<dbReference type="NCBIfam" id="NF011620">
    <property type="entry name" value="PRK15046.1"/>
    <property type="match status" value="1"/>
</dbReference>
<evidence type="ECO:0000313" key="7">
    <source>
        <dbReference type="EMBL" id="PNS11072.1"/>
    </source>
</evidence>
<comment type="caution">
    <text evidence="7">The sequence shown here is derived from an EMBL/GenBank/DDBJ whole genome shotgun (WGS) entry which is preliminary data.</text>
</comment>
<dbReference type="EMBL" id="NWUO01000010">
    <property type="protein sequence ID" value="PNS11072.1"/>
    <property type="molecule type" value="Genomic_DNA"/>
</dbReference>
<keyword evidence="3" id="KW-0813">Transport</keyword>
<evidence type="ECO:0000256" key="3">
    <source>
        <dbReference type="ARBA" id="ARBA00022448"/>
    </source>
</evidence>
<keyword evidence="4 6" id="KW-0732">Signal</keyword>
<dbReference type="Proteomes" id="UP000236345">
    <property type="component" value="Unassembled WGS sequence"/>
</dbReference>
<dbReference type="Gene3D" id="3.40.190.10">
    <property type="entry name" value="Periplasmic binding protein-like II"/>
    <property type="match status" value="2"/>
</dbReference>
<dbReference type="NCBIfam" id="TIGR03227">
    <property type="entry name" value="PhnS"/>
    <property type="match status" value="1"/>
</dbReference>
<evidence type="ECO:0000256" key="4">
    <source>
        <dbReference type="ARBA" id="ARBA00022729"/>
    </source>
</evidence>
<organism evidence="7 8">
    <name type="scientific">Mixta theicola</name>
    <dbReference type="NCBI Taxonomy" id="1458355"/>
    <lineage>
        <taxon>Bacteria</taxon>
        <taxon>Pseudomonadati</taxon>
        <taxon>Pseudomonadota</taxon>
        <taxon>Gammaproteobacteria</taxon>
        <taxon>Enterobacterales</taxon>
        <taxon>Erwiniaceae</taxon>
        <taxon>Mixta</taxon>
    </lineage>
</organism>
<dbReference type="OrthoDB" id="305758at2"/>
<feature type="signal peptide" evidence="6">
    <location>
        <begin position="1"/>
        <end position="21"/>
    </location>
</feature>